<dbReference type="EMBL" id="CAMAPF010000008">
    <property type="protein sequence ID" value="CAH9058669.1"/>
    <property type="molecule type" value="Genomic_DNA"/>
</dbReference>
<accession>A0AAV0C178</accession>
<keyword evidence="1" id="KW-0175">Coiled coil</keyword>
<keyword evidence="3" id="KW-1185">Reference proteome</keyword>
<sequence length="107" mass="12189">MAPTLALRRRESTPEMTEELRKRYEEMEKELKSSREREEKMRRELERTWQRLRVAEEAEERLSSQLDRRAGSGGGGPGACVQGACYVVDGSAFCCYQANPSRAFGSP</sequence>
<comment type="caution">
    <text evidence="2">The sequence shown here is derived from an EMBL/GenBank/DDBJ whole genome shotgun (WGS) entry which is preliminary data.</text>
</comment>
<name>A0AAV0C178_9ASTE</name>
<dbReference type="GO" id="GO:0098869">
    <property type="term" value="P:cellular oxidant detoxification"/>
    <property type="evidence" value="ECO:0007669"/>
    <property type="project" value="InterPro"/>
</dbReference>
<gene>
    <name evidence="2" type="ORF">CEPIT_LOCUS1277</name>
</gene>
<dbReference type="PANTHER" id="PTHR34283">
    <property type="entry name" value="PROTEIN RESPONSE TO LOW SULFUR 1"/>
    <property type="match status" value="1"/>
</dbReference>
<evidence type="ECO:0000256" key="1">
    <source>
        <dbReference type="SAM" id="Coils"/>
    </source>
</evidence>
<feature type="coiled-coil region" evidence="1">
    <location>
        <begin position="17"/>
        <end position="48"/>
    </location>
</feature>
<evidence type="ECO:0000313" key="3">
    <source>
        <dbReference type="Proteomes" id="UP001152523"/>
    </source>
</evidence>
<dbReference type="PANTHER" id="PTHR34283:SF1">
    <property type="entry name" value="PROTEIN RESPONSE TO LOW SULFUR 1"/>
    <property type="match status" value="1"/>
</dbReference>
<reference evidence="2" key="1">
    <citation type="submission" date="2022-07" db="EMBL/GenBank/DDBJ databases">
        <authorList>
            <person name="Macas J."/>
            <person name="Novak P."/>
            <person name="Neumann P."/>
        </authorList>
    </citation>
    <scope>NUCLEOTIDE SEQUENCE</scope>
</reference>
<evidence type="ECO:0000313" key="2">
    <source>
        <dbReference type="EMBL" id="CAH9058669.1"/>
    </source>
</evidence>
<dbReference type="Pfam" id="PF24980">
    <property type="entry name" value="LSU"/>
    <property type="match status" value="1"/>
</dbReference>
<dbReference type="AlphaFoldDB" id="A0AAV0C178"/>
<protein>
    <submittedName>
        <fullName evidence="2">Uncharacterized protein</fullName>
    </submittedName>
</protein>
<dbReference type="Proteomes" id="UP001152523">
    <property type="component" value="Unassembled WGS sequence"/>
</dbReference>
<dbReference type="InterPro" id="IPR039282">
    <property type="entry name" value="LSU"/>
</dbReference>
<proteinExistence type="predicted"/>
<organism evidence="2 3">
    <name type="scientific">Cuscuta epithymum</name>
    <dbReference type="NCBI Taxonomy" id="186058"/>
    <lineage>
        <taxon>Eukaryota</taxon>
        <taxon>Viridiplantae</taxon>
        <taxon>Streptophyta</taxon>
        <taxon>Embryophyta</taxon>
        <taxon>Tracheophyta</taxon>
        <taxon>Spermatophyta</taxon>
        <taxon>Magnoliopsida</taxon>
        <taxon>eudicotyledons</taxon>
        <taxon>Gunneridae</taxon>
        <taxon>Pentapetalae</taxon>
        <taxon>asterids</taxon>
        <taxon>lamiids</taxon>
        <taxon>Solanales</taxon>
        <taxon>Convolvulaceae</taxon>
        <taxon>Cuscuteae</taxon>
        <taxon>Cuscuta</taxon>
        <taxon>Cuscuta subgen. Cuscuta</taxon>
    </lineage>
</organism>